<dbReference type="STRING" id="573501.SAMN04487999_3424"/>
<accession>A0A1M5ZRP0</accession>
<gene>
    <name evidence="1" type="ORF">SAMN04487999_3424</name>
</gene>
<sequence>MFVSLFFSKKKGSEHSCSAFRSFLGELEVFFEVVGYGGELHMYASLFCMLP</sequence>
<proteinExistence type="predicted"/>
<dbReference type="Proteomes" id="UP000184240">
    <property type="component" value="Unassembled WGS sequence"/>
</dbReference>
<protein>
    <submittedName>
        <fullName evidence="1">Uncharacterized protein</fullName>
    </submittedName>
</protein>
<dbReference type="AlphaFoldDB" id="A0A1M5ZRP0"/>
<organism evidence="1 2">
    <name type="scientific">Leeuwenhoekiella palythoae</name>
    <dbReference type="NCBI Taxonomy" id="573501"/>
    <lineage>
        <taxon>Bacteria</taxon>
        <taxon>Pseudomonadati</taxon>
        <taxon>Bacteroidota</taxon>
        <taxon>Flavobacteriia</taxon>
        <taxon>Flavobacteriales</taxon>
        <taxon>Flavobacteriaceae</taxon>
        <taxon>Leeuwenhoekiella</taxon>
    </lineage>
</organism>
<dbReference type="EMBL" id="FQXT01000009">
    <property type="protein sequence ID" value="SHI26967.1"/>
    <property type="molecule type" value="Genomic_DNA"/>
</dbReference>
<name>A0A1M5ZRP0_9FLAO</name>
<evidence type="ECO:0000313" key="1">
    <source>
        <dbReference type="EMBL" id="SHI26967.1"/>
    </source>
</evidence>
<evidence type="ECO:0000313" key="2">
    <source>
        <dbReference type="Proteomes" id="UP000184240"/>
    </source>
</evidence>
<reference evidence="2" key="1">
    <citation type="submission" date="2016-11" db="EMBL/GenBank/DDBJ databases">
        <authorList>
            <person name="Varghese N."/>
            <person name="Submissions S."/>
        </authorList>
    </citation>
    <scope>NUCLEOTIDE SEQUENCE [LARGE SCALE GENOMIC DNA]</scope>
    <source>
        <strain evidence="2">DSM 19859</strain>
    </source>
</reference>